<name>A0A558HXI5_9GAMM</name>
<evidence type="ECO:0000256" key="2">
    <source>
        <dbReference type="ARBA" id="ARBA00002790"/>
    </source>
</evidence>
<dbReference type="InterPro" id="IPR004652">
    <property type="entry name" value="DusB-like"/>
</dbReference>
<dbReference type="SUPFAM" id="SSF51395">
    <property type="entry name" value="FMN-linked oxidoreductases"/>
    <property type="match status" value="1"/>
</dbReference>
<dbReference type="InterPro" id="IPR001269">
    <property type="entry name" value="DUS_fam"/>
</dbReference>
<evidence type="ECO:0000256" key="7">
    <source>
        <dbReference type="ARBA" id="ARBA00022857"/>
    </source>
</evidence>
<keyword evidence="6 12" id="KW-0819">tRNA processing</keyword>
<evidence type="ECO:0000256" key="10">
    <source>
        <dbReference type="ARBA" id="ARBA00048205"/>
    </source>
</evidence>
<dbReference type="InterPro" id="IPR024036">
    <property type="entry name" value="tRNA-dHydroUridine_Synthase_C"/>
</dbReference>
<dbReference type="Pfam" id="PF01207">
    <property type="entry name" value="Dus"/>
    <property type="match status" value="1"/>
</dbReference>
<keyword evidence="18" id="KW-1185">Reference proteome</keyword>
<comment type="similarity">
    <text evidence="12">Belongs to the Dus family. DusB subfamily.</text>
</comment>
<protein>
    <recommendedName>
        <fullName evidence="12">tRNA-dihydrouridine synthase B</fullName>
        <ecNumber evidence="12">1.3.1.-</ecNumber>
    </recommendedName>
</protein>
<evidence type="ECO:0000256" key="9">
    <source>
        <dbReference type="ARBA" id="ARBA00023002"/>
    </source>
</evidence>
<dbReference type="PANTHER" id="PTHR45846:SF1">
    <property type="entry name" value="TRNA-DIHYDROURIDINE(47) SYNTHASE [NAD(P)(+)]-LIKE"/>
    <property type="match status" value="1"/>
</dbReference>
<evidence type="ECO:0000256" key="5">
    <source>
        <dbReference type="ARBA" id="ARBA00022643"/>
    </source>
</evidence>
<evidence type="ECO:0000313" key="18">
    <source>
        <dbReference type="Proteomes" id="UP000319941"/>
    </source>
</evidence>
<dbReference type="InterPro" id="IPR035587">
    <property type="entry name" value="DUS-like_FMN-bd"/>
</dbReference>
<evidence type="ECO:0000256" key="13">
    <source>
        <dbReference type="PIRNR" id="PIRNR006621"/>
    </source>
</evidence>
<comment type="catalytic activity">
    <reaction evidence="11 12">
        <text>a 5,6-dihydrouridine in tRNA + NAD(+) = a uridine in tRNA + NADH + H(+)</text>
        <dbReference type="Rhea" id="RHEA:54452"/>
        <dbReference type="Rhea" id="RHEA-COMP:13339"/>
        <dbReference type="Rhea" id="RHEA-COMP:13887"/>
        <dbReference type="ChEBI" id="CHEBI:15378"/>
        <dbReference type="ChEBI" id="CHEBI:57540"/>
        <dbReference type="ChEBI" id="CHEBI:57945"/>
        <dbReference type="ChEBI" id="CHEBI:65315"/>
        <dbReference type="ChEBI" id="CHEBI:74443"/>
    </reaction>
</comment>
<keyword evidence="8 12" id="KW-0694">RNA-binding</keyword>
<keyword evidence="15" id="KW-0547">Nucleotide-binding</keyword>
<dbReference type="GO" id="GO:0050660">
    <property type="term" value="F:flavin adenine dinucleotide binding"/>
    <property type="evidence" value="ECO:0007669"/>
    <property type="project" value="InterPro"/>
</dbReference>
<evidence type="ECO:0000256" key="14">
    <source>
        <dbReference type="PIRSR" id="PIRSR006621-1"/>
    </source>
</evidence>
<dbReference type="GO" id="GO:0000049">
    <property type="term" value="F:tRNA binding"/>
    <property type="evidence" value="ECO:0007669"/>
    <property type="project" value="UniProtKB-UniRule"/>
</dbReference>
<dbReference type="AlphaFoldDB" id="A0A558HXI5"/>
<dbReference type="Gene3D" id="1.10.1200.80">
    <property type="entry name" value="Putative flavin oxidoreducatase, domain 2"/>
    <property type="match status" value="1"/>
</dbReference>
<gene>
    <name evidence="12 17" type="primary">dusB</name>
    <name evidence="17" type="ORF">FQP86_01800</name>
</gene>
<dbReference type="PROSITE" id="PS01136">
    <property type="entry name" value="UPF0034"/>
    <property type="match status" value="1"/>
</dbReference>
<dbReference type="InterPro" id="IPR032887">
    <property type="entry name" value="DusB"/>
</dbReference>
<proteinExistence type="inferred from homology"/>
<keyword evidence="5 12" id="KW-0288">FMN</keyword>
<feature type="domain" description="DUS-like FMN-binding" evidence="16">
    <location>
        <begin position="23"/>
        <end position="324"/>
    </location>
</feature>
<dbReference type="EC" id="1.3.1.-" evidence="12"/>
<evidence type="ECO:0000256" key="8">
    <source>
        <dbReference type="ARBA" id="ARBA00022884"/>
    </source>
</evidence>
<dbReference type="Proteomes" id="UP000319941">
    <property type="component" value="Unassembled WGS sequence"/>
</dbReference>
<dbReference type="OrthoDB" id="9764501at2"/>
<comment type="caution">
    <text evidence="17">The sequence shown here is derived from an EMBL/GenBank/DDBJ whole genome shotgun (WGS) entry which is preliminary data.</text>
</comment>
<feature type="binding site" evidence="12 15">
    <location>
        <begin position="26"/>
        <end position="28"/>
    </location>
    <ligand>
        <name>FMN</name>
        <dbReference type="ChEBI" id="CHEBI:58210"/>
    </ligand>
</feature>
<comment type="catalytic activity">
    <reaction evidence="10 12">
        <text>a 5,6-dihydrouridine in tRNA + NADP(+) = a uridine in tRNA + NADPH + H(+)</text>
        <dbReference type="Rhea" id="RHEA:23624"/>
        <dbReference type="Rhea" id="RHEA-COMP:13339"/>
        <dbReference type="Rhea" id="RHEA-COMP:13887"/>
        <dbReference type="ChEBI" id="CHEBI:15378"/>
        <dbReference type="ChEBI" id="CHEBI:57783"/>
        <dbReference type="ChEBI" id="CHEBI:58349"/>
        <dbReference type="ChEBI" id="CHEBI:65315"/>
        <dbReference type="ChEBI" id="CHEBI:74443"/>
    </reaction>
</comment>
<comment type="function">
    <text evidence="2 12 13">Catalyzes the synthesis of 5,6-dihydrouridine (D), a modified base found in the D-loop of most tRNAs, via the reduction of the C5-C6 double bond in target uridines.</text>
</comment>
<dbReference type="InterPro" id="IPR018517">
    <property type="entry name" value="tRNA_hU_synthase_CS"/>
</dbReference>
<evidence type="ECO:0000313" key="17">
    <source>
        <dbReference type="EMBL" id="TVU73827.1"/>
    </source>
</evidence>
<keyword evidence="7 12" id="KW-0521">NADP</keyword>
<evidence type="ECO:0000256" key="4">
    <source>
        <dbReference type="ARBA" id="ARBA00022630"/>
    </source>
</evidence>
<feature type="binding site" evidence="12 15">
    <location>
        <position position="149"/>
    </location>
    <ligand>
        <name>FMN</name>
        <dbReference type="ChEBI" id="CHEBI:58210"/>
    </ligand>
</feature>
<evidence type="ECO:0000256" key="1">
    <source>
        <dbReference type="ARBA" id="ARBA00001917"/>
    </source>
</evidence>
<dbReference type="Gene3D" id="3.20.20.70">
    <property type="entry name" value="Aldolase class I"/>
    <property type="match status" value="1"/>
</dbReference>
<evidence type="ECO:0000256" key="11">
    <source>
        <dbReference type="ARBA" id="ARBA00048802"/>
    </source>
</evidence>
<feature type="binding site" evidence="12">
    <location>
        <begin position="210"/>
        <end position="212"/>
    </location>
    <ligand>
        <name>FMN</name>
        <dbReference type="ChEBI" id="CHEBI:58210"/>
    </ligand>
</feature>
<dbReference type="RefSeq" id="WP_088742574.1">
    <property type="nucleotide sequence ID" value="NZ_CAWOWR010000001.1"/>
</dbReference>
<dbReference type="NCBIfam" id="TIGR00737">
    <property type="entry name" value="nifR3_yhdG"/>
    <property type="match status" value="1"/>
</dbReference>
<keyword evidence="4 12" id="KW-0285">Flavoprotein</keyword>
<dbReference type="EMBL" id="VNFH01000001">
    <property type="protein sequence ID" value="TVU73827.1"/>
    <property type="molecule type" value="Genomic_DNA"/>
</dbReference>
<dbReference type="GO" id="GO:0010181">
    <property type="term" value="F:FMN binding"/>
    <property type="evidence" value="ECO:0007669"/>
    <property type="project" value="UniProtKB-UniRule"/>
</dbReference>
<organism evidence="17 18">
    <name type="scientific">Cobetia crustatorum</name>
    <dbReference type="NCBI Taxonomy" id="553385"/>
    <lineage>
        <taxon>Bacteria</taxon>
        <taxon>Pseudomonadati</taxon>
        <taxon>Pseudomonadota</taxon>
        <taxon>Gammaproteobacteria</taxon>
        <taxon>Oceanospirillales</taxon>
        <taxon>Halomonadaceae</taxon>
        <taxon>Cobetia</taxon>
    </lineage>
</organism>
<accession>A0A558HXI5</accession>
<dbReference type="InterPro" id="IPR013785">
    <property type="entry name" value="Aldolase_TIM"/>
</dbReference>
<evidence type="ECO:0000256" key="6">
    <source>
        <dbReference type="ARBA" id="ARBA00022694"/>
    </source>
</evidence>
<evidence type="ECO:0000256" key="15">
    <source>
        <dbReference type="PIRSR" id="PIRSR006621-2"/>
    </source>
</evidence>
<dbReference type="PIRSF" id="PIRSF006621">
    <property type="entry name" value="Dus"/>
    <property type="match status" value="1"/>
</dbReference>
<comment type="cofactor">
    <cofactor evidence="1 12 13 15">
        <name>FMN</name>
        <dbReference type="ChEBI" id="CHEBI:58210"/>
    </cofactor>
</comment>
<feature type="binding site" evidence="12 15">
    <location>
        <position position="80"/>
    </location>
    <ligand>
        <name>FMN</name>
        <dbReference type="ChEBI" id="CHEBI:58210"/>
    </ligand>
</feature>
<dbReference type="CDD" id="cd02801">
    <property type="entry name" value="DUS_like_FMN"/>
    <property type="match status" value="1"/>
</dbReference>
<evidence type="ECO:0000256" key="3">
    <source>
        <dbReference type="ARBA" id="ARBA00022555"/>
    </source>
</evidence>
<feature type="binding site" evidence="15">
    <location>
        <position position="179"/>
    </location>
    <ligand>
        <name>FMN</name>
        <dbReference type="ChEBI" id="CHEBI:58210"/>
    </ligand>
</feature>
<dbReference type="STRING" id="553385.GCA_000591415_00385"/>
<feature type="active site" description="Proton donor" evidence="12 14">
    <location>
        <position position="110"/>
    </location>
</feature>
<evidence type="ECO:0000259" key="16">
    <source>
        <dbReference type="Pfam" id="PF01207"/>
    </source>
</evidence>
<dbReference type="HAMAP" id="MF_02042">
    <property type="entry name" value="DusB_subfam"/>
    <property type="match status" value="1"/>
</dbReference>
<feature type="binding site" evidence="12 15">
    <location>
        <begin position="234"/>
        <end position="235"/>
    </location>
    <ligand>
        <name>FMN</name>
        <dbReference type="ChEBI" id="CHEBI:58210"/>
    </ligand>
</feature>
<evidence type="ECO:0000256" key="12">
    <source>
        <dbReference type="HAMAP-Rule" id="MF_02042"/>
    </source>
</evidence>
<keyword evidence="3 12" id="KW-0820">tRNA-binding</keyword>
<keyword evidence="9 12" id="KW-0560">Oxidoreductase</keyword>
<sequence>MTETSLHTDLPCIGMHQLPNRVILAPMAGVTDRPFRQRCRELGAGLVVSEMVTSDKRLWNTVKSRTRMNHAGEPGPRAVQIAGGDAEMLAEAAALNAEMGAEIIDINMGCPAKKVCNKAAGSALMRDERLVGEILDAVVRAVDIPVTLKMRTGWCDDTRNALIIARMAESAGIQALSIHGRTRQQKYTGEAEYDTIAAVKAAVSIPIFANGDIDSGEKARHVLDYTGADAVMIGRAAQGNPWIFREINHYLATGQVACGPSDAERAHVMRTHLEALYEFYGDYMGVRIARKHVGWYLATREDGSELKRHFNPLEEPDDQRQFLTRLFGEPEGIARTETQGSHAA</sequence>
<dbReference type="PANTHER" id="PTHR45846">
    <property type="entry name" value="TRNA-DIHYDROURIDINE(47) SYNTHASE [NAD(P)(+)]-LIKE"/>
    <property type="match status" value="1"/>
</dbReference>
<reference evidence="17 18" key="1">
    <citation type="submission" date="2019-07" db="EMBL/GenBank/DDBJ databases">
        <title>Diversity of Bacteria from Kongsfjorden, Arctic.</title>
        <authorList>
            <person name="Yu Y."/>
        </authorList>
    </citation>
    <scope>NUCLEOTIDE SEQUENCE [LARGE SCALE GENOMIC DNA]</scope>
    <source>
        <strain evidence="17 18">SM1923</strain>
    </source>
</reference>
<comment type="similarity">
    <text evidence="13">Belongs to the dus family.</text>
</comment>
<dbReference type="GO" id="GO:0017150">
    <property type="term" value="F:tRNA dihydrouridine synthase activity"/>
    <property type="evidence" value="ECO:0007669"/>
    <property type="project" value="UniProtKB-UniRule"/>
</dbReference>